<keyword evidence="3" id="KW-1185">Reference proteome</keyword>
<evidence type="ECO:0000313" key="2">
    <source>
        <dbReference type="EMBL" id="GAA1520397.1"/>
    </source>
</evidence>
<feature type="transmembrane region" description="Helical" evidence="1">
    <location>
        <begin position="77"/>
        <end position="97"/>
    </location>
</feature>
<keyword evidence="1" id="KW-1133">Transmembrane helix</keyword>
<sequence length="106" mass="11388">MRSRRRPSLTTRYLIAIAAFLVAFATFAITITVLSPDDQAAQGRSGGTRMLGIAVRTLFLTDGSDASPTATALLLPLAWASLVVMVSALLTCISINIEYRRGGPYR</sequence>
<organism evidence="2 3">
    <name type="scientific">Nocardioides humi</name>
    <dbReference type="NCBI Taxonomy" id="449461"/>
    <lineage>
        <taxon>Bacteria</taxon>
        <taxon>Bacillati</taxon>
        <taxon>Actinomycetota</taxon>
        <taxon>Actinomycetes</taxon>
        <taxon>Propionibacteriales</taxon>
        <taxon>Nocardioidaceae</taxon>
        <taxon>Nocardioides</taxon>
    </lineage>
</organism>
<comment type="caution">
    <text evidence="2">The sequence shown here is derived from an EMBL/GenBank/DDBJ whole genome shotgun (WGS) entry which is preliminary data.</text>
</comment>
<evidence type="ECO:0008006" key="4">
    <source>
        <dbReference type="Google" id="ProtNLM"/>
    </source>
</evidence>
<gene>
    <name evidence="2" type="ORF">GCM10009788_25350</name>
</gene>
<keyword evidence="1" id="KW-0812">Transmembrane</keyword>
<dbReference type="RefSeq" id="WP_141003445.1">
    <property type="nucleotide sequence ID" value="NZ_BAAAOR010000022.1"/>
</dbReference>
<proteinExistence type="predicted"/>
<name>A0ABN2AKB6_9ACTN</name>
<accession>A0ABN2AKB6</accession>
<dbReference type="Proteomes" id="UP001500842">
    <property type="component" value="Unassembled WGS sequence"/>
</dbReference>
<evidence type="ECO:0000256" key="1">
    <source>
        <dbReference type="SAM" id="Phobius"/>
    </source>
</evidence>
<evidence type="ECO:0000313" key="3">
    <source>
        <dbReference type="Proteomes" id="UP001500842"/>
    </source>
</evidence>
<protein>
    <recommendedName>
        <fullName evidence="4">Transmembrane protein</fullName>
    </recommendedName>
</protein>
<feature type="transmembrane region" description="Helical" evidence="1">
    <location>
        <begin position="12"/>
        <end position="34"/>
    </location>
</feature>
<reference evidence="2 3" key="1">
    <citation type="journal article" date="2019" name="Int. J. Syst. Evol. Microbiol.">
        <title>The Global Catalogue of Microorganisms (GCM) 10K type strain sequencing project: providing services to taxonomists for standard genome sequencing and annotation.</title>
        <authorList>
            <consortium name="The Broad Institute Genomics Platform"/>
            <consortium name="The Broad Institute Genome Sequencing Center for Infectious Disease"/>
            <person name="Wu L."/>
            <person name="Ma J."/>
        </authorList>
    </citation>
    <scope>NUCLEOTIDE SEQUENCE [LARGE SCALE GENOMIC DNA]</scope>
    <source>
        <strain evidence="2 3">JCM 14942</strain>
    </source>
</reference>
<keyword evidence="1" id="KW-0472">Membrane</keyword>
<dbReference type="EMBL" id="BAAAOR010000022">
    <property type="protein sequence ID" value="GAA1520397.1"/>
    <property type="molecule type" value="Genomic_DNA"/>
</dbReference>